<gene>
    <name evidence="2" type="ORF">RhiirA4_429590</name>
</gene>
<dbReference type="VEuPathDB" id="FungiDB:RhiirFUN_007034"/>
<organism evidence="2 3">
    <name type="scientific">Rhizophagus irregularis</name>
    <dbReference type="NCBI Taxonomy" id="588596"/>
    <lineage>
        <taxon>Eukaryota</taxon>
        <taxon>Fungi</taxon>
        <taxon>Fungi incertae sedis</taxon>
        <taxon>Mucoromycota</taxon>
        <taxon>Glomeromycotina</taxon>
        <taxon>Glomeromycetes</taxon>
        <taxon>Glomerales</taxon>
        <taxon>Glomeraceae</taxon>
        <taxon>Rhizophagus</taxon>
    </lineage>
</organism>
<dbReference type="Proteomes" id="UP000234323">
    <property type="component" value="Unassembled WGS sequence"/>
</dbReference>
<name>A0A2I1HHB3_9GLOM</name>
<dbReference type="VEuPathDB" id="FungiDB:FUN_021249"/>
<dbReference type="EMBL" id="LLXI01002928">
    <property type="protein sequence ID" value="PKY58271.1"/>
    <property type="molecule type" value="Genomic_DNA"/>
</dbReference>
<comment type="caution">
    <text evidence="2">The sequence shown here is derived from an EMBL/GenBank/DDBJ whole genome shotgun (WGS) entry which is preliminary data.</text>
</comment>
<dbReference type="VEuPathDB" id="FungiDB:RhiirA1_456388"/>
<reference evidence="2 3" key="1">
    <citation type="submission" date="2015-10" db="EMBL/GenBank/DDBJ databases">
        <title>Genome analyses suggest a sexual origin of heterokaryosis in a supposedly ancient asexual fungus.</title>
        <authorList>
            <person name="Ropars J."/>
            <person name="Sedzielewska K."/>
            <person name="Noel J."/>
            <person name="Charron P."/>
            <person name="Farinelli L."/>
            <person name="Marton T."/>
            <person name="Kruger M."/>
            <person name="Pelin A."/>
            <person name="Brachmann A."/>
            <person name="Corradi N."/>
        </authorList>
    </citation>
    <scope>NUCLEOTIDE SEQUENCE [LARGE SCALE GENOMIC DNA]</scope>
    <source>
        <strain evidence="2 3">A4</strain>
    </source>
</reference>
<proteinExistence type="predicted"/>
<evidence type="ECO:0000313" key="3">
    <source>
        <dbReference type="Proteomes" id="UP000234323"/>
    </source>
</evidence>
<evidence type="ECO:0000256" key="1">
    <source>
        <dbReference type="SAM" id="MobiDB-lite"/>
    </source>
</evidence>
<sequence>TVNNVEKLDVPKISNCTSSELSGGGSSGTLLSHGTEAIEDNTQFQVQEGITNPIVDSKIPRDIKTVNQVNDQNKSAVDPKIVTEFVQGLLEELLSPDDQLQDMKFSPSRTLIPGSISIKKLANSFCQANVARNKSITAKRSEITLWCLFSKKFEDKVVELRSGDKKLADKTARSQIYAEMKPYLTGVSDGYLRVMTCKARKINKLFGYEYDPVTLKRIDGIAGYMVNRVTCSADRISKLTNPQIEYIIEQVKSKTASSNNKNVASAPIAPDVYFEESEEETNVVTPYPAKTNDDDVYFEESETNEVNTDDESDSDANKSDSDVYFKSDDSDSDDEYDHELHERLTREEMARKAKLEDNKPKVNDADVDFDKIIMEVLEEHETYFDDPAPQSVTTTQIMVRKKNKRRIQSATPASAEKTQSGSLIVTATELQELVRQGLVVDEVHEVLEYDRKNMPWIDNFVRASTELENQCNDPREKAYHGSLQ</sequence>
<dbReference type="VEuPathDB" id="FungiDB:RhiirA1_456831"/>
<dbReference type="VEuPathDB" id="FungiDB:RhiirFUN_004333"/>
<dbReference type="VEuPathDB" id="FungiDB:FUN_020162"/>
<evidence type="ECO:0000313" key="2">
    <source>
        <dbReference type="EMBL" id="PKY58271.1"/>
    </source>
</evidence>
<accession>A0A2I1HHB3</accession>
<feature type="region of interest" description="Disordered" evidence="1">
    <location>
        <begin position="272"/>
        <end position="341"/>
    </location>
</feature>
<protein>
    <submittedName>
        <fullName evidence="2">Uncharacterized protein</fullName>
    </submittedName>
</protein>
<feature type="non-terminal residue" evidence="2">
    <location>
        <position position="1"/>
    </location>
</feature>
<feature type="compositionally biased region" description="Basic and acidic residues" evidence="1">
    <location>
        <begin position="315"/>
        <end position="329"/>
    </location>
</feature>
<feature type="compositionally biased region" description="Acidic residues" evidence="1">
    <location>
        <begin position="294"/>
        <end position="314"/>
    </location>
</feature>
<dbReference type="AlphaFoldDB" id="A0A2I1HHB3"/>
<keyword evidence="3" id="KW-1185">Reference proteome</keyword>